<dbReference type="PANTHER" id="PTHR16214:SF3">
    <property type="entry name" value="TRANSMEMBRANE PROTEIN 260"/>
    <property type="match status" value="1"/>
</dbReference>
<dbReference type="OrthoDB" id="9807602at2"/>
<reference evidence="2 3" key="1">
    <citation type="submission" date="2007-01" db="EMBL/GenBank/DDBJ databases">
        <authorList>
            <person name="Haygood M."/>
            <person name="Podell S."/>
            <person name="Anderson C."/>
            <person name="Hopkinson B."/>
            <person name="Roe K."/>
            <person name="Barbeau K."/>
            <person name="Gaasterland T."/>
            <person name="Ferriera S."/>
            <person name="Johnson J."/>
            <person name="Kravitz S."/>
            <person name="Beeson K."/>
            <person name="Sutton G."/>
            <person name="Rogers Y.-H."/>
            <person name="Friedman R."/>
            <person name="Frazier M."/>
            <person name="Venter J.C."/>
        </authorList>
    </citation>
    <scope>NUCLEOTIDE SEQUENCE [LARGE SCALE GENOMIC DNA]</scope>
    <source>
        <strain evidence="2 3">ATCC 23134</strain>
    </source>
</reference>
<feature type="transmembrane region" description="Helical" evidence="1">
    <location>
        <begin position="263"/>
        <end position="285"/>
    </location>
</feature>
<feature type="transmembrane region" description="Helical" evidence="1">
    <location>
        <begin position="534"/>
        <end position="555"/>
    </location>
</feature>
<comment type="caution">
    <text evidence="2">The sequence shown here is derived from an EMBL/GenBank/DDBJ whole genome shotgun (WGS) entry which is preliminary data.</text>
</comment>
<evidence type="ECO:0000313" key="3">
    <source>
        <dbReference type="Proteomes" id="UP000004095"/>
    </source>
</evidence>
<name>A1ZG62_MICM2</name>
<feature type="transmembrane region" description="Helical" evidence="1">
    <location>
        <begin position="80"/>
        <end position="108"/>
    </location>
</feature>
<dbReference type="InterPro" id="IPR021280">
    <property type="entry name" value="TMEM260-like"/>
</dbReference>
<evidence type="ECO:0000313" key="2">
    <source>
        <dbReference type="EMBL" id="EAY30479.1"/>
    </source>
</evidence>
<feature type="transmembrane region" description="Helical" evidence="1">
    <location>
        <begin position="12"/>
        <end position="30"/>
    </location>
</feature>
<organism evidence="2 3">
    <name type="scientific">Microscilla marina ATCC 23134</name>
    <dbReference type="NCBI Taxonomy" id="313606"/>
    <lineage>
        <taxon>Bacteria</taxon>
        <taxon>Pseudomonadati</taxon>
        <taxon>Bacteroidota</taxon>
        <taxon>Cytophagia</taxon>
        <taxon>Cytophagales</taxon>
        <taxon>Microscillaceae</taxon>
        <taxon>Microscilla</taxon>
    </lineage>
</organism>
<feature type="transmembrane region" description="Helical" evidence="1">
    <location>
        <begin position="152"/>
        <end position="170"/>
    </location>
</feature>
<feature type="transmembrane region" description="Helical" evidence="1">
    <location>
        <begin position="297"/>
        <end position="317"/>
    </location>
</feature>
<keyword evidence="1" id="KW-0472">Membrane</keyword>
<sequence length="997" mass="114410">MRRPTQLNFSLLNHLLGYLLFVVAFITYALTIEPTASFWDCGEFIAGAYKLQAPHPPGTPFFLLVGRLFSLLAGNDLTQVAYWVNMVSVVCSAGTILLLFWSITLLGLKLMSVSKHQLSTVQTITLLSAGVVGALAYTFSDSFWFSAVEAEVYAMSSLFTAFIFWAMLKWDSVHNPRFANQWLLLIAYVTGLSLGVHILNLLTIPALGLIFYFKYTKKISFWGIVKALVISGSIILFILIGVISTLPGLALKLEVFAVNTLGLPFNSGVWMVIVGVASSLGYGIYYTQRIQKVQLNTLVLAFTLLLVGYSSYGIIVVRAQYDTPINMNKPSEISRYVSYVNREQYGNNALFYGPTYESRLIDSQPVSGVYRRRGKRYERVDFKPKYVYDQYMYFPRIYSQRDNHPTLYRQILKKRKGQKPSMRDNLTFFWDFQLGHMYWRYFLWNFAGRESDIQDAGILMPHQVKSSLPEVLKRNKANNQFYMLPLLLGLIGAFFQYRKSKALFMINALLFAMLGLALVFYFNSPPVEPRERDYIYVGSFYAFAVWIGFGAMALGTWVQQLFKQSPLAVLFVSMLCMWVPLLMAIEGWNDHDRSNRVFSVNSAKNMLNSCAPDSILFVSGDNETYPLWYAQEVEGVRTDVRVCNLQLMTGAWYTEQLRRKVYQSDALPFGLDQPHYARGTNAYLPYIAATKNPAFSPQTAQKLLQKGMNLKQYFQLLKKHDARLRYQSGTRQLHTFPTQKLVLPINKESILKQGIIPEDKKHLLNHQMEWVLPQKYLYKDDLAILDLIAHNEWKRPIYFSTHLDAKSYLGLKEYLQMEGLVYRLLPVKVQGASNGYVNTTLAYKNLLQKADWTGLNNPDIYYDEMHRRMVMFSRGAFARLAAQLYQEGKPEKARKVALFCLDKMPDQAISFDYYTVPLIGILLKAGEKKRGVDIGKMLVQRADEYLVYLLDHSPHNRQAIITHYSILGQLAQLFEQHQLPEAKAINGLMMKYYQQLK</sequence>
<dbReference type="Proteomes" id="UP000004095">
    <property type="component" value="Unassembled WGS sequence"/>
</dbReference>
<feature type="transmembrane region" description="Helical" evidence="1">
    <location>
        <begin position="120"/>
        <end position="140"/>
    </location>
</feature>
<gene>
    <name evidence="2" type="ORF">M23134_03115</name>
</gene>
<feature type="transmembrane region" description="Helical" evidence="1">
    <location>
        <begin position="503"/>
        <end position="522"/>
    </location>
</feature>
<proteinExistence type="predicted"/>
<protein>
    <submittedName>
        <fullName evidence="2">Conserved</fullName>
    </submittedName>
</protein>
<keyword evidence="1" id="KW-1133">Transmembrane helix</keyword>
<dbReference type="RefSeq" id="WP_002694706.1">
    <property type="nucleotide sequence ID" value="NZ_AAWS01000006.1"/>
</dbReference>
<feature type="transmembrane region" description="Helical" evidence="1">
    <location>
        <begin position="481"/>
        <end position="497"/>
    </location>
</feature>
<dbReference type="EMBL" id="AAWS01000006">
    <property type="protein sequence ID" value="EAY30479.1"/>
    <property type="molecule type" value="Genomic_DNA"/>
</dbReference>
<dbReference type="Pfam" id="PF11028">
    <property type="entry name" value="TMEM260-like"/>
    <property type="match status" value="1"/>
</dbReference>
<feature type="transmembrane region" description="Helical" evidence="1">
    <location>
        <begin position="219"/>
        <end position="251"/>
    </location>
</feature>
<dbReference type="InterPro" id="IPR052724">
    <property type="entry name" value="GT117_domain-containing"/>
</dbReference>
<accession>A1ZG62</accession>
<dbReference type="AlphaFoldDB" id="A1ZG62"/>
<keyword evidence="3" id="KW-1185">Reference proteome</keyword>
<keyword evidence="1" id="KW-0812">Transmembrane</keyword>
<dbReference type="eggNOG" id="COG1807">
    <property type="taxonomic scope" value="Bacteria"/>
</dbReference>
<dbReference type="PANTHER" id="PTHR16214">
    <property type="entry name" value="TRANSMEMBRANE PROTEIN 260"/>
    <property type="match status" value="1"/>
</dbReference>
<feature type="transmembrane region" description="Helical" evidence="1">
    <location>
        <begin position="182"/>
        <end position="213"/>
    </location>
</feature>
<feature type="transmembrane region" description="Helical" evidence="1">
    <location>
        <begin position="567"/>
        <end position="585"/>
    </location>
</feature>
<evidence type="ECO:0000256" key="1">
    <source>
        <dbReference type="SAM" id="Phobius"/>
    </source>
</evidence>